<dbReference type="PRINTS" id="PR00032">
    <property type="entry name" value="HTHARAC"/>
</dbReference>
<evidence type="ECO:0000256" key="2">
    <source>
        <dbReference type="ARBA" id="ARBA00023125"/>
    </source>
</evidence>
<proteinExistence type="predicted"/>
<accession>A0A285IHF6</accession>
<feature type="domain" description="HTH araC/xylS-type" evidence="4">
    <location>
        <begin position="146"/>
        <end position="244"/>
    </location>
</feature>
<dbReference type="InterPro" id="IPR018062">
    <property type="entry name" value="HTH_AraC-typ_CS"/>
</dbReference>
<gene>
    <name evidence="5" type="ORF">CVM39_11020</name>
    <name evidence="6" type="ORF">SAMN06297129_1163</name>
</gene>
<dbReference type="RefSeq" id="WP_097144932.1">
    <property type="nucleotide sequence ID" value="NZ_OBEA01000002.1"/>
</dbReference>
<dbReference type="PANTHER" id="PTHR11019">
    <property type="entry name" value="HTH-TYPE TRANSCRIPTIONAL REGULATOR NIMR"/>
    <property type="match status" value="1"/>
</dbReference>
<dbReference type="EMBL" id="PGTD01000016">
    <property type="protein sequence ID" value="PJE28978.1"/>
    <property type="molecule type" value="Genomic_DNA"/>
</dbReference>
<evidence type="ECO:0000313" key="8">
    <source>
        <dbReference type="Proteomes" id="UP000231702"/>
    </source>
</evidence>
<evidence type="ECO:0000256" key="1">
    <source>
        <dbReference type="ARBA" id="ARBA00023015"/>
    </source>
</evidence>
<reference evidence="5 8" key="2">
    <citation type="journal article" date="2018" name="Int. J. Syst. Evol. Microbiol.">
        <title>Pseudooceanicola lipolyticus sp. nov., a marine alphaproteobacterium, reclassification of Oceanicola flagellatus as Pseudooceanicola flagellatus comb. nov. and emended description of the genus Pseudooceanicola.</title>
        <authorList>
            <person name="Huang M.-M."/>
            <person name="Guo L.-L."/>
            <person name="Wu Y.-H."/>
            <person name="Lai Q.-L."/>
            <person name="Shao Z.-Z."/>
            <person name="Wang C.-S."/>
            <person name="Wu M."/>
            <person name="Xu X.-W."/>
        </authorList>
    </citation>
    <scope>NUCLEOTIDE SEQUENCE [LARGE SCALE GENOMIC DNA]</scope>
    <source>
        <strain evidence="5 8">Ar-45</strain>
    </source>
</reference>
<sequence>MSAPVFQLLRGDFPAAPPRSFRQEAHYLLHASDGVMRMEAKGQLWTLPPARAALVAAGEEITIALPRRLQALSVLIPPEAAPAPPAPLRVFESSPLLRALLAEMPEDDSDPTHARALGAALISTAWRLAARPLPLSRPVGRSAMVQRALALVEARLEDPPEIPELARELATTPRTLARHLQAETGMGWRDLMRRMRVMRAAELLCAPDMPVIEVALACGYGSLSGFNTGFREITGQSPRDYRRSLAPR</sequence>
<dbReference type="SUPFAM" id="SSF46689">
    <property type="entry name" value="Homeodomain-like"/>
    <property type="match status" value="1"/>
</dbReference>
<dbReference type="PROSITE" id="PS01124">
    <property type="entry name" value="HTH_ARAC_FAMILY_2"/>
    <property type="match status" value="1"/>
</dbReference>
<evidence type="ECO:0000259" key="4">
    <source>
        <dbReference type="PROSITE" id="PS01124"/>
    </source>
</evidence>
<keyword evidence="3" id="KW-0804">Transcription</keyword>
<dbReference type="PANTHER" id="PTHR11019:SF190">
    <property type="entry name" value="ARAC-FAMILY REGULATORY PROTEIN"/>
    <property type="match status" value="1"/>
</dbReference>
<dbReference type="InterPro" id="IPR009057">
    <property type="entry name" value="Homeodomain-like_sf"/>
</dbReference>
<evidence type="ECO:0000313" key="5">
    <source>
        <dbReference type="EMBL" id="PJE28978.1"/>
    </source>
</evidence>
<organism evidence="6 7">
    <name type="scientific">Pseudooceanicola antarcticus</name>
    <dbReference type="NCBI Taxonomy" id="1247613"/>
    <lineage>
        <taxon>Bacteria</taxon>
        <taxon>Pseudomonadati</taxon>
        <taxon>Pseudomonadota</taxon>
        <taxon>Alphaproteobacteria</taxon>
        <taxon>Rhodobacterales</taxon>
        <taxon>Paracoccaceae</taxon>
        <taxon>Pseudooceanicola</taxon>
    </lineage>
</organism>
<evidence type="ECO:0000256" key="3">
    <source>
        <dbReference type="ARBA" id="ARBA00023163"/>
    </source>
</evidence>
<name>A0A285IHF6_9RHOB</name>
<dbReference type="GO" id="GO:0043565">
    <property type="term" value="F:sequence-specific DNA binding"/>
    <property type="evidence" value="ECO:0007669"/>
    <property type="project" value="InterPro"/>
</dbReference>
<dbReference type="OrthoDB" id="9816011at2"/>
<dbReference type="SMART" id="SM00342">
    <property type="entry name" value="HTH_ARAC"/>
    <property type="match status" value="1"/>
</dbReference>
<dbReference type="EMBL" id="OBEA01000002">
    <property type="protein sequence ID" value="SNY47399.1"/>
    <property type="molecule type" value="Genomic_DNA"/>
</dbReference>
<dbReference type="GO" id="GO:0003700">
    <property type="term" value="F:DNA-binding transcription factor activity"/>
    <property type="evidence" value="ECO:0007669"/>
    <property type="project" value="InterPro"/>
</dbReference>
<dbReference type="AlphaFoldDB" id="A0A285IHF6"/>
<keyword evidence="2" id="KW-0238">DNA-binding</keyword>
<dbReference type="Gene3D" id="1.10.10.60">
    <property type="entry name" value="Homeodomain-like"/>
    <property type="match status" value="1"/>
</dbReference>
<reference evidence="6 7" key="1">
    <citation type="submission" date="2017-09" db="EMBL/GenBank/DDBJ databases">
        <authorList>
            <person name="Ehlers B."/>
            <person name="Leendertz F.H."/>
        </authorList>
    </citation>
    <scope>NUCLEOTIDE SEQUENCE [LARGE SCALE GENOMIC DNA]</scope>
    <source>
        <strain evidence="6 7">CGMCC 1.12662</strain>
    </source>
</reference>
<dbReference type="Proteomes" id="UP000231655">
    <property type="component" value="Unassembled WGS sequence"/>
</dbReference>
<evidence type="ECO:0000313" key="7">
    <source>
        <dbReference type="Proteomes" id="UP000231655"/>
    </source>
</evidence>
<protein>
    <submittedName>
        <fullName evidence="5">AraC family transcriptional regulator</fullName>
    </submittedName>
    <submittedName>
        <fullName evidence="6">Transcriptional regulator, AraC family</fullName>
    </submittedName>
</protein>
<dbReference type="Pfam" id="PF12833">
    <property type="entry name" value="HTH_18"/>
    <property type="match status" value="1"/>
</dbReference>
<keyword evidence="8" id="KW-1185">Reference proteome</keyword>
<dbReference type="PROSITE" id="PS00041">
    <property type="entry name" value="HTH_ARAC_FAMILY_1"/>
    <property type="match status" value="1"/>
</dbReference>
<dbReference type="Proteomes" id="UP000231702">
    <property type="component" value="Unassembled WGS sequence"/>
</dbReference>
<dbReference type="InterPro" id="IPR020449">
    <property type="entry name" value="Tscrpt_reg_AraC-type_HTH"/>
</dbReference>
<keyword evidence="1" id="KW-0805">Transcription regulation</keyword>
<dbReference type="InterPro" id="IPR018060">
    <property type="entry name" value="HTH_AraC"/>
</dbReference>
<evidence type="ECO:0000313" key="6">
    <source>
        <dbReference type="EMBL" id="SNY47399.1"/>
    </source>
</evidence>